<feature type="transmembrane region" description="Helical" evidence="1">
    <location>
        <begin position="170"/>
        <end position="191"/>
    </location>
</feature>
<evidence type="ECO:0000313" key="2">
    <source>
        <dbReference type="EMBL" id="AIG27500.1"/>
    </source>
</evidence>
<evidence type="ECO:0000256" key="1">
    <source>
        <dbReference type="SAM" id="Phobius"/>
    </source>
</evidence>
<gene>
    <name evidence="2" type="ORF">BRLA_c031880</name>
</gene>
<keyword evidence="1" id="KW-0472">Membrane</keyword>
<dbReference type="KEGG" id="blr:BRLA_c031880"/>
<sequence length="223" mass="25503">MKSFLYVLFGFIDSFTILFLTFKAFRLPVTMYLRDFTIMATALSITSFVNRIVLEVNGSDVGAQFVLIVVFFRLLFKIRIYESALIAAIGYLSYLGIQFVIYPVLISFGLVTLSDGKSLVEWGTFLIQLITDVTVLVIGWLIGMFNFGFSFIMQPPHDLYQKGKLDSLKIRIICGLVLGIITISTTTYWIFIFKGDVWLLILPILAPLLLLLRWLIRRDKIID</sequence>
<feature type="transmembrane region" description="Helical" evidence="1">
    <location>
        <begin position="61"/>
        <end position="76"/>
    </location>
</feature>
<evidence type="ECO:0000313" key="3">
    <source>
        <dbReference type="Proteomes" id="UP000005850"/>
    </source>
</evidence>
<feature type="transmembrane region" description="Helical" evidence="1">
    <location>
        <begin position="197"/>
        <end position="216"/>
    </location>
</feature>
<dbReference type="RefSeq" id="WP_003337041.1">
    <property type="nucleotide sequence ID" value="NZ_CP007806.1"/>
</dbReference>
<accession>A0A075RDL9</accession>
<dbReference type="HOGENOM" id="CLU_1179298_0_0_9"/>
<protein>
    <submittedName>
        <fullName evidence="2">Uncharacterized protein</fullName>
    </submittedName>
</protein>
<feature type="transmembrane region" description="Helical" evidence="1">
    <location>
        <begin position="88"/>
        <end position="113"/>
    </location>
</feature>
<dbReference type="AlphaFoldDB" id="A0A075RDL9"/>
<keyword evidence="3" id="KW-1185">Reference proteome</keyword>
<organism evidence="2 3">
    <name type="scientific">Brevibacillus laterosporus LMG 15441</name>
    <dbReference type="NCBI Taxonomy" id="1042163"/>
    <lineage>
        <taxon>Bacteria</taxon>
        <taxon>Bacillati</taxon>
        <taxon>Bacillota</taxon>
        <taxon>Bacilli</taxon>
        <taxon>Bacillales</taxon>
        <taxon>Paenibacillaceae</taxon>
        <taxon>Brevibacillus</taxon>
    </lineage>
</organism>
<dbReference type="Proteomes" id="UP000005850">
    <property type="component" value="Chromosome"/>
</dbReference>
<keyword evidence="1" id="KW-0812">Transmembrane</keyword>
<keyword evidence="1" id="KW-1133">Transmembrane helix</keyword>
<feature type="transmembrane region" description="Helical" evidence="1">
    <location>
        <begin position="6"/>
        <end position="25"/>
    </location>
</feature>
<proteinExistence type="predicted"/>
<name>A0A075RDL9_BRELA</name>
<dbReference type="eggNOG" id="ENOG50342PR">
    <property type="taxonomic scope" value="Bacteria"/>
</dbReference>
<reference evidence="2 3" key="1">
    <citation type="journal article" date="2011" name="J. Bacteriol.">
        <title>Genome sequence of Brevibacillus laterosporus LMG 15441, a pathogen of invertebrates.</title>
        <authorList>
            <person name="Djukic M."/>
            <person name="Poehlein A."/>
            <person name="Thurmer A."/>
            <person name="Daniel R."/>
        </authorList>
    </citation>
    <scope>NUCLEOTIDE SEQUENCE [LARGE SCALE GENOMIC DNA]</scope>
    <source>
        <strain evidence="2 3">LMG 15441</strain>
    </source>
</reference>
<feature type="transmembrane region" description="Helical" evidence="1">
    <location>
        <begin position="125"/>
        <end position="149"/>
    </location>
</feature>
<dbReference type="STRING" id="1042163.BRLA_c031880"/>
<dbReference type="EMBL" id="CP007806">
    <property type="protein sequence ID" value="AIG27500.1"/>
    <property type="molecule type" value="Genomic_DNA"/>
</dbReference>